<gene>
    <name evidence="8" type="ORF">H8B09_00965</name>
</gene>
<keyword evidence="4" id="KW-1133">Transmembrane helix</keyword>
<evidence type="ECO:0000256" key="1">
    <source>
        <dbReference type="ARBA" id="ARBA00022723"/>
    </source>
</evidence>
<evidence type="ECO:0000256" key="3">
    <source>
        <dbReference type="ARBA" id="ARBA00023008"/>
    </source>
</evidence>
<accession>A0ABR8MRY4</accession>
<evidence type="ECO:0000313" key="8">
    <source>
        <dbReference type="EMBL" id="MBD3917309.1"/>
    </source>
</evidence>
<dbReference type="CDD" id="cd13861">
    <property type="entry name" value="CuRO_1_CumA_like"/>
    <property type="match status" value="1"/>
</dbReference>
<comment type="caution">
    <text evidence="8">The sequence shown here is derived from an EMBL/GenBank/DDBJ whole genome shotgun (WGS) entry which is preliminary data.</text>
</comment>
<reference evidence="8 9" key="1">
    <citation type="submission" date="2020-09" db="EMBL/GenBank/DDBJ databases">
        <title>Paenibacillus sp. strain PR3 16S rRNA gene Genome sequencing and assembly.</title>
        <authorList>
            <person name="Kim J."/>
        </authorList>
    </citation>
    <scope>NUCLEOTIDE SEQUENCE [LARGE SCALE GENOMIC DNA]</scope>
    <source>
        <strain evidence="8 9">PR3</strain>
    </source>
</reference>
<keyword evidence="3" id="KW-0186">Copper</keyword>
<dbReference type="PROSITE" id="PS00079">
    <property type="entry name" value="MULTICOPPER_OXIDASE1"/>
    <property type="match status" value="1"/>
</dbReference>
<feature type="transmembrane region" description="Helical" evidence="4">
    <location>
        <begin position="21"/>
        <end position="43"/>
    </location>
</feature>
<evidence type="ECO:0000256" key="4">
    <source>
        <dbReference type="SAM" id="Phobius"/>
    </source>
</evidence>
<dbReference type="InterPro" id="IPR008972">
    <property type="entry name" value="Cupredoxin"/>
</dbReference>
<feature type="domain" description="Plastocyanin-like" evidence="6">
    <location>
        <begin position="384"/>
        <end position="490"/>
    </location>
</feature>
<evidence type="ECO:0000256" key="2">
    <source>
        <dbReference type="ARBA" id="ARBA00023002"/>
    </source>
</evidence>
<evidence type="ECO:0000313" key="9">
    <source>
        <dbReference type="Proteomes" id="UP000609346"/>
    </source>
</evidence>
<keyword evidence="4" id="KW-0472">Membrane</keyword>
<keyword evidence="1" id="KW-0479">Metal-binding</keyword>
<dbReference type="EMBL" id="JACXZA010000001">
    <property type="protein sequence ID" value="MBD3917309.1"/>
    <property type="molecule type" value="Genomic_DNA"/>
</dbReference>
<dbReference type="PROSITE" id="PS00080">
    <property type="entry name" value="MULTICOPPER_OXIDASE2"/>
    <property type="match status" value="1"/>
</dbReference>
<dbReference type="PANTHER" id="PTHR11709">
    <property type="entry name" value="MULTI-COPPER OXIDASE"/>
    <property type="match status" value="1"/>
</dbReference>
<dbReference type="Gene3D" id="2.60.40.420">
    <property type="entry name" value="Cupredoxins - blue copper proteins"/>
    <property type="match status" value="3"/>
</dbReference>
<evidence type="ECO:0000259" key="6">
    <source>
        <dbReference type="Pfam" id="PF07731"/>
    </source>
</evidence>
<sequence>MPPNKNGKEVCFLTRRKKVKRLVYIGIPVALALLIGAAAITYFSQMRLQKPVEMNMAHHTMGDMAGMEHMEHMAGMEGSSSEGGVSCDSLTAPESTAPIRNFDLIAEQTTVKPDNGKTVKAWTFNGSSPGPELRVTEGDKVVITLHNKDIEDGVSIHWHGIAVPCSQDGIAGVTQDAVAPGGQFTYTFIAPTTPGTYWYHSHQMSSIQVSKGLLGALIVEAKAASESGSPIMEATALYQQLGSSILLNGSTKGLAVPGKPGEQVRLRLINAGNETMEFNVDGAPFRVVAMDGHELHEPGLLERTIVPIGAGQRYDLLIQVPRTGKVIISSPTANSLPIAIGSGSEPQHSENGEVFSFIDYGTPLPNDADLQVQPDRHFELNLGQTLFVKSINGKAFTDIPPMIVKEGEHVRITVSNTGGGDHPFHLHGHVFRVLSKNGIALRGSPVYLDTLLTKKGETYEIYLEANNPGLWMVHCHNLKHASMGMSMMLNYEGVTTPYRVGTRSGNLPDL</sequence>
<protein>
    <submittedName>
        <fullName evidence="8">Multicopper oxidase family protein</fullName>
    </submittedName>
</protein>
<name>A0ABR8MRY4_9BACL</name>
<dbReference type="InterPro" id="IPR001117">
    <property type="entry name" value="Cu-oxidase_2nd"/>
</dbReference>
<dbReference type="InterPro" id="IPR045087">
    <property type="entry name" value="Cu-oxidase_fam"/>
</dbReference>
<dbReference type="Pfam" id="PF07731">
    <property type="entry name" value="Cu-oxidase_2"/>
    <property type="match status" value="1"/>
</dbReference>
<dbReference type="SUPFAM" id="SSF49503">
    <property type="entry name" value="Cupredoxins"/>
    <property type="match status" value="3"/>
</dbReference>
<dbReference type="InterPro" id="IPR033138">
    <property type="entry name" value="Cu_oxidase_CS"/>
</dbReference>
<dbReference type="InterPro" id="IPR011707">
    <property type="entry name" value="Cu-oxidase-like_N"/>
</dbReference>
<keyword evidence="4" id="KW-0812">Transmembrane</keyword>
<feature type="domain" description="Plastocyanin-like" evidence="7">
    <location>
        <begin position="107"/>
        <end position="223"/>
    </location>
</feature>
<organism evidence="8 9">
    <name type="scientific">Paenibacillus terricola</name>
    <dbReference type="NCBI Taxonomy" id="2763503"/>
    <lineage>
        <taxon>Bacteria</taxon>
        <taxon>Bacillati</taxon>
        <taxon>Bacillota</taxon>
        <taxon>Bacilli</taxon>
        <taxon>Bacillales</taxon>
        <taxon>Paenibacillaceae</taxon>
        <taxon>Paenibacillus</taxon>
    </lineage>
</organism>
<dbReference type="Pfam" id="PF07732">
    <property type="entry name" value="Cu-oxidase_3"/>
    <property type="match status" value="1"/>
</dbReference>
<evidence type="ECO:0000259" key="7">
    <source>
        <dbReference type="Pfam" id="PF07732"/>
    </source>
</evidence>
<dbReference type="PANTHER" id="PTHR11709:SF394">
    <property type="entry name" value="FI03373P-RELATED"/>
    <property type="match status" value="1"/>
</dbReference>
<dbReference type="Proteomes" id="UP000609346">
    <property type="component" value="Unassembled WGS sequence"/>
</dbReference>
<dbReference type="Pfam" id="PF00394">
    <property type="entry name" value="Cu-oxidase"/>
    <property type="match status" value="1"/>
</dbReference>
<keyword evidence="2" id="KW-0560">Oxidoreductase</keyword>
<dbReference type="CDD" id="cd04202">
    <property type="entry name" value="CuRO_D2_2dMcoN_like"/>
    <property type="match status" value="1"/>
</dbReference>
<proteinExistence type="predicted"/>
<dbReference type="InterPro" id="IPR011706">
    <property type="entry name" value="Cu-oxidase_C"/>
</dbReference>
<feature type="domain" description="Plastocyanin-like" evidence="5">
    <location>
        <begin position="241"/>
        <end position="322"/>
    </location>
</feature>
<keyword evidence="9" id="KW-1185">Reference proteome</keyword>
<evidence type="ECO:0000259" key="5">
    <source>
        <dbReference type="Pfam" id="PF00394"/>
    </source>
</evidence>
<dbReference type="InterPro" id="IPR002355">
    <property type="entry name" value="Cu_oxidase_Cu_BS"/>
</dbReference>